<dbReference type="GO" id="GO:0005506">
    <property type="term" value="F:iron ion binding"/>
    <property type="evidence" value="ECO:0007669"/>
    <property type="project" value="InterPro"/>
</dbReference>
<comment type="similarity">
    <text evidence="2 9">Belongs to the cytochrome P450 family.</text>
</comment>
<evidence type="ECO:0000256" key="3">
    <source>
        <dbReference type="ARBA" id="ARBA00022617"/>
    </source>
</evidence>
<dbReference type="AlphaFoldDB" id="A0A9P4XRU7"/>
<dbReference type="GO" id="GO:0020037">
    <property type="term" value="F:heme binding"/>
    <property type="evidence" value="ECO:0007669"/>
    <property type="project" value="InterPro"/>
</dbReference>
<dbReference type="PROSITE" id="PS00086">
    <property type="entry name" value="CYTOCHROME_P450"/>
    <property type="match status" value="1"/>
</dbReference>
<dbReference type="Gene3D" id="1.10.630.10">
    <property type="entry name" value="Cytochrome P450"/>
    <property type="match status" value="1"/>
</dbReference>
<name>A0A9P4XRU7_CRYP1</name>
<evidence type="ECO:0000256" key="5">
    <source>
        <dbReference type="ARBA" id="ARBA00023002"/>
    </source>
</evidence>
<gene>
    <name evidence="10" type="ORF">M406DRAFT_343529</name>
</gene>
<dbReference type="RefSeq" id="XP_040770857.1">
    <property type="nucleotide sequence ID" value="XM_040921879.1"/>
</dbReference>
<dbReference type="GeneID" id="63839008"/>
<keyword evidence="6 8" id="KW-0408">Iron</keyword>
<dbReference type="InterPro" id="IPR017972">
    <property type="entry name" value="Cyt_P450_CS"/>
</dbReference>
<evidence type="ECO:0000256" key="7">
    <source>
        <dbReference type="ARBA" id="ARBA00023033"/>
    </source>
</evidence>
<dbReference type="SUPFAM" id="SSF48264">
    <property type="entry name" value="Cytochrome P450"/>
    <property type="match status" value="1"/>
</dbReference>
<evidence type="ECO:0000256" key="6">
    <source>
        <dbReference type="ARBA" id="ARBA00023004"/>
    </source>
</evidence>
<comment type="caution">
    <text evidence="10">The sequence shown here is derived from an EMBL/GenBank/DDBJ whole genome shotgun (WGS) entry which is preliminary data.</text>
</comment>
<keyword evidence="3 8" id="KW-0349">Heme</keyword>
<evidence type="ECO:0000256" key="8">
    <source>
        <dbReference type="PIRSR" id="PIRSR602401-1"/>
    </source>
</evidence>
<keyword evidence="5 9" id="KW-0560">Oxidoreductase</keyword>
<dbReference type="Pfam" id="PF00067">
    <property type="entry name" value="p450"/>
    <property type="match status" value="1"/>
</dbReference>
<dbReference type="Proteomes" id="UP000803844">
    <property type="component" value="Unassembled WGS sequence"/>
</dbReference>
<reference evidence="10" key="1">
    <citation type="journal article" date="2020" name="Phytopathology">
        <title>Genome sequence of the chestnut blight fungus Cryphonectria parasitica EP155: A fundamental resource for an archetypical invasive plant pathogen.</title>
        <authorList>
            <person name="Crouch J.A."/>
            <person name="Dawe A."/>
            <person name="Aerts A."/>
            <person name="Barry K."/>
            <person name="Churchill A.C.L."/>
            <person name="Grimwood J."/>
            <person name="Hillman B."/>
            <person name="Milgroom M.G."/>
            <person name="Pangilinan J."/>
            <person name="Smith M."/>
            <person name="Salamov A."/>
            <person name="Schmutz J."/>
            <person name="Yadav J."/>
            <person name="Grigoriev I.V."/>
            <person name="Nuss D."/>
        </authorList>
    </citation>
    <scope>NUCLEOTIDE SEQUENCE</scope>
    <source>
        <strain evidence="10">EP155</strain>
    </source>
</reference>
<comment type="cofactor">
    <cofactor evidence="1 8">
        <name>heme</name>
        <dbReference type="ChEBI" id="CHEBI:30413"/>
    </cofactor>
</comment>
<organism evidence="10 11">
    <name type="scientific">Cryphonectria parasitica (strain ATCC 38755 / EP155)</name>
    <dbReference type="NCBI Taxonomy" id="660469"/>
    <lineage>
        <taxon>Eukaryota</taxon>
        <taxon>Fungi</taxon>
        <taxon>Dikarya</taxon>
        <taxon>Ascomycota</taxon>
        <taxon>Pezizomycotina</taxon>
        <taxon>Sordariomycetes</taxon>
        <taxon>Sordariomycetidae</taxon>
        <taxon>Diaporthales</taxon>
        <taxon>Cryphonectriaceae</taxon>
        <taxon>Cryphonectria-Endothia species complex</taxon>
        <taxon>Cryphonectria</taxon>
    </lineage>
</organism>
<dbReference type="GO" id="GO:0016705">
    <property type="term" value="F:oxidoreductase activity, acting on paired donors, with incorporation or reduction of molecular oxygen"/>
    <property type="evidence" value="ECO:0007669"/>
    <property type="project" value="InterPro"/>
</dbReference>
<dbReference type="OrthoDB" id="1844152at2759"/>
<sequence>MAVSLNLPILSEEVPVSIQFVAAALILSLAYLLYTAVAPERPHKGFPLVSLPEGGLSHRVILKGLAEHNGRPFQVMGATGPRIVLPNSYADEIKNHPSLSLEKALKHDFYHKFPGFEALEAAETTGMKDFDFLVEVVVKLTQSLGVVTPDLVDETTHAVHDILGDDGNWHSMTIKQDMLQLIARMSSRVFLGHELCRNQHWLRIARDHSVEVMTAARILFTVNPLLRPIKQLFLEPCVRLRRARDEAHDLIQPVVEQRRALVRKALAAGSKPPRKTDSISWMYETARDKSEQVDYSGNQLMLMMVSIHTTTEQLSQTLVNLLANPHLIQPLRDEIASVVGAEGWSKTALHNMRLMDAFLRESSRFNPLSHVSMNRRVVRPMTLSTGEKLPVGAIVMISDNYADPTLYADPDKFDPYRYIAAREANPHSNYHVSLTPSHMGFGYGAHACPGRFLASNMMKIAMAFMVMNYDWRVGAELRARSKKEREVEVDFLIGEEGTGSE</sequence>
<dbReference type="InterPro" id="IPR002401">
    <property type="entry name" value="Cyt_P450_E_grp-I"/>
</dbReference>
<feature type="binding site" description="axial binding residue" evidence="8">
    <location>
        <position position="448"/>
    </location>
    <ligand>
        <name>heme</name>
        <dbReference type="ChEBI" id="CHEBI:30413"/>
    </ligand>
    <ligandPart>
        <name>Fe</name>
        <dbReference type="ChEBI" id="CHEBI:18248"/>
    </ligandPart>
</feature>
<evidence type="ECO:0000313" key="10">
    <source>
        <dbReference type="EMBL" id="KAF3759878.1"/>
    </source>
</evidence>
<evidence type="ECO:0000256" key="1">
    <source>
        <dbReference type="ARBA" id="ARBA00001971"/>
    </source>
</evidence>
<evidence type="ECO:0000256" key="4">
    <source>
        <dbReference type="ARBA" id="ARBA00022723"/>
    </source>
</evidence>
<dbReference type="EMBL" id="MU032354">
    <property type="protein sequence ID" value="KAF3759878.1"/>
    <property type="molecule type" value="Genomic_DNA"/>
</dbReference>
<proteinExistence type="inferred from homology"/>
<keyword evidence="11" id="KW-1185">Reference proteome</keyword>
<evidence type="ECO:0000256" key="9">
    <source>
        <dbReference type="RuleBase" id="RU000461"/>
    </source>
</evidence>
<keyword evidence="4 8" id="KW-0479">Metal-binding</keyword>
<keyword evidence="7 9" id="KW-0503">Monooxygenase</keyword>
<dbReference type="GO" id="GO:0004497">
    <property type="term" value="F:monooxygenase activity"/>
    <property type="evidence" value="ECO:0007669"/>
    <property type="project" value="UniProtKB-KW"/>
</dbReference>
<dbReference type="PANTHER" id="PTHR46206">
    <property type="entry name" value="CYTOCHROME P450"/>
    <property type="match status" value="1"/>
</dbReference>
<dbReference type="InterPro" id="IPR036396">
    <property type="entry name" value="Cyt_P450_sf"/>
</dbReference>
<dbReference type="PANTHER" id="PTHR46206:SF2">
    <property type="entry name" value="CYTOCHROME P450 MONOOXYGENASE AUSG-RELATED"/>
    <property type="match status" value="1"/>
</dbReference>
<protein>
    <submittedName>
        <fullName evidence="10">Cytochrome P450</fullName>
    </submittedName>
</protein>
<evidence type="ECO:0000313" key="11">
    <source>
        <dbReference type="Proteomes" id="UP000803844"/>
    </source>
</evidence>
<evidence type="ECO:0000256" key="2">
    <source>
        <dbReference type="ARBA" id="ARBA00010617"/>
    </source>
</evidence>
<accession>A0A9P4XRU7</accession>
<dbReference type="InterPro" id="IPR001128">
    <property type="entry name" value="Cyt_P450"/>
</dbReference>
<dbReference type="PRINTS" id="PR00463">
    <property type="entry name" value="EP450I"/>
</dbReference>
<dbReference type="CDD" id="cd11041">
    <property type="entry name" value="CYP503A1-like"/>
    <property type="match status" value="1"/>
</dbReference>